<dbReference type="InterPro" id="IPR036779">
    <property type="entry name" value="LysM_dom_sf"/>
</dbReference>
<dbReference type="Pfam" id="PF01464">
    <property type="entry name" value="SLT"/>
    <property type="match status" value="1"/>
</dbReference>
<dbReference type="Gene3D" id="1.10.530.10">
    <property type="match status" value="1"/>
</dbReference>
<feature type="signal peptide" evidence="3">
    <location>
        <begin position="1"/>
        <end position="25"/>
    </location>
</feature>
<dbReference type="InterPro" id="IPR008258">
    <property type="entry name" value="Transglycosylase_SLT_dom_1"/>
</dbReference>
<evidence type="ECO:0000256" key="3">
    <source>
        <dbReference type="SAM" id="SignalP"/>
    </source>
</evidence>
<dbReference type="Pfam" id="PF01476">
    <property type="entry name" value="LysM"/>
    <property type="match status" value="1"/>
</dbReference>
<evidence type="ECO:0000313" key="5">
    <source>
        <dbReference type="EMBL" id="NDK37742.1"/>
    </source>
</evidence>
<dbReference type="EMBL" id="QOVG01000001">
    <property type="protein sequence ID" value="NDK37742.1"/>
    <property type="molecule type" value="Genomic_DNA"/>
</dbReference>
<sequence>MRARAGRAWLLSCVLGLAGLSQVQAAAPSGTTGPDVTISTGAATGGTPPLPVEPLPASNQRNGREIYEEFRHGLADPRCDASTTSVRWKKHFGHAPGQLARANDDLLPLFGYVVDALRAADLPTEFALIPFVESGYKPGARSASGPAGLWQFIGVTARNHGVSMRAGYDGRLSPVDSTQAAVRYLKTLHGMFGGDWRLAVMGYNAGEYRILQSMRRAGMNAQNAKAAQLPGLSAITYAYVEKLHALACILQLADDREEWLRTLDRPVPRLASQTLPGDVASLESWATRQGHDPSLLRRLNPALAGGISPGSKPMRVLAPSDARPSRAIDYIAQAPARTEATMPAPAQGSSPGGSHTVRRGESAWTIARRYGMQPQQLLARNGLASSAVLKPGMVLKLEADAGGR</sequence>
<keyword evidence="6" id="KW-1185">Reference proteome</keyword>
<dbReference type="RefSeq" id="WP_162348272.1">
    <property type="nucleotide sequence ID" value="NZ_QOVG01000001.1"/>
</dbReference>
<feature type="domain" description="LysM" evidence="4">
    <location>
        <begin position="353"/>
        <end position="397"/>
    </location>
</feature>
<dbReference type="SUPFAM" id="SSF53955">
    <property type="entry name" value="Lysozyme-like"/>
    <property type="match status" value="1"/>
</dbReference>
<dbReference type="CDD" id="cd00118">
    <property type="entry name" value="LysM"/>
    <property type="match status" value="1"/>
</dbReference>
<dbReference type="InterPro" id="IPR000189">
    <property type="entry name" value="Transglyc_AS"/>
</dbReference>
<dbReference type="CDD" id="cd16894">
    <property type="entry name" value="MltD-like"/>
    <property type="match status" value="1"/>
</dbReference>
<feature type="region of interest" description="Disordered" evidence="2">
    <location>
        <begin position="338"/>
        <end position="358"/>
    </location>
</feature>
<feature type="compositionally biased region" description="Polar residues" evidence="2">
    <location>
        <begin position="26"/>
        <end position="42"/>
    </location>
</feature>
<dbReference type="SMART" id="SM00257">
    <property type="entry name" value="LysM"/>
    <property type="match status" value="1"/>
</dbReference>
<dbReference type="Gene3D" id="3.10.350.10">
    <property type="entry name" value="LysM domain"/>
    <property type="match status" value="1"/>
</dbReference>
<dbReference type="InterPro" id="IPR023346">
    <property type="entry name" value="Lysozyme-like_dom_sf"/>
</dbReference>
<protein>
    <submittedName>
        <fullName evidence="5">LysM peptidoglycan-binding domain-containing protein</fullName>
    </submittedName>
</protein>
<feature type="chain" id="PRO_5045774699" evidence="3">
    <location>
        <begin position="26"/>
        <end position="404"/>
    </location>
</feature>
<evidence type="ECO:0000313" key="6">
    <source>
        <dbReference type="Proteomes" id="UP001429354"/>
    </source>
</evidence>
<comment type="caution">
    <text evidence="5">The sequence shown here is derived from an EMBL/GenBank/DDBJ whole genome shotgun (WGS) entry which is preliminary data.</text>
</comment>
<proteinExistence type="inferred from homology"/>
<feature type="region of interest" description="Disordered" evidence="2">
    <location>
        <begin position="26"/>
        <end position="55"/>
    </location>
</feature>
<dbReference type="SUPFAM" id="SSF54106">
    <property type="entry name" value="LysM domain"/>
    <property type="match status" value="1"/>
</dbReference>
<dbReference type="PROSITE" id="PS51782">
    <property type="entry name" value="LYSM"/>
    <property type="match status" value="1"/>
</dbReference>
<evidence type="ECO:0000256" key="1">
    <source>
        <dbReference type="ARBA" id="ARBA00007734"/>
    </source>
</evidence>
<dbReference type="PROSITE" id="PS00922">
    <property type="entry name" value="TRANSGLYCOSYLASE"/>
    <property type="match status" value="1"/>
</dbReference>
<name>A0ABX0A884_9GAMM</name>
<comment type="similarity">
    <text evidence="1">Belongs to the transglycosylase Slt family.</text>
</comment>
<dbReference type="InterPro" id="IPR018392">
    <property type="entry name" value="LysM"/>
</dbReference>
<evidence type="ECO:0000259" key="4">
    <source>
        <dbReference type="PROSITE" id="PS51782"/>
    </source>
</evidence>
<evidence type="ECO:0000256" key="2">
    <source>
        <dbReference type="SAM" id="MobiDB-lite"/>
    </source>
</evidence>
<gene>
    <name evidence="5" type="ORF">DT603_02645</name>
</gene>
<accession>A0ABX0A884</accession>
<keyword evidence="3" id="KW-0732">Signal</keyword>
<organism evidence="5 6">
    <name type="scientific">Pseudoxanthomonas gei</name>
    <dbReference type="NCBI Taxonomy" id="1383030"/>
    <lineage>
        <taxon>Bacteria</taxon>
        <taxon>Pseudomonadati</taxon>
        <taxon>Pseudomonadota</taxon>
        <taxon>Gammaproteobacteria</taxon>
        <taxon>Lysobacterales</taxon>
        <taxon>Lysobacteraceae</taxon>
        <taxon>Pseudoxanthomonas</taxon>
    </lineage>
</organism>
<reference evidence="5 6" key="1">
    <citation type="submission" date="2018-07" db="EMBL/GenBank/DDBJ databases">
        <title>Whole genome Sequencing of Pseudoxanthomonas gei KCTC 32298 (T).</title>
        <authorList>
            <person name="Kumar S."/>
            <person name="Bansal K."/>
            <person name="Kaur A."/>
            <person name="Patil P."/>
            <person name="Sharma S."/>
            <person name="Patil P.B."/>
        </authorList>
    </citation>
    <scope>NUCLEOTIDE SEQUENCE [LARGE SCALE GENOMIC DNA]</scope>
    <source>
        <strain evidence="5 6">KCTC 32298</strain>
    </source>
</reference>
<dbReference type="Proteomes" id="UP001429354">
    <property type="component" value="Unassembled WGS sequence"/>
</dbReference>